<keyword evidence="2 7" id="KW-0813">Transport</keyword>
<evidence type="ECO:0000313" key="9">
    <source>
        <dbReference type="EMBL" id="MFD1716254.1"/>
    </source>
</evidence>
<feature type="transmembrane region" description="Helical" evidence="7">
    <location>
        <begin position="21"/>
        <end position="43"/>
    </location>
</feature>
<organism evidence="9 10">
    <name type="scientific">Georgenia deserti</name>
    <dbReference type="NCBI Taxonomy" id="2093781"/>
    <lineage>
        <taxon>Bacteria</taxon>
        <taxon>Bacillati</taxon>
        <taxon>Actinomycetota</taxon>
        <taxon>Actinomycetes</taxon>
        <taxon>Micrococcales</taxon>
        <taxon>Bogoriellaceae</taxon>
        <taxon>Georgenia</taxon>
    </lineage>
</organism>
<dbReference type="InterPro" id="IPR051393">
    <property type="entry name" value="ABC_transporter_permease"/>
</dbReference>
<feature type="transmembrane region" description="Helical" evidence="7">
    <location>
        <begin position="168"/>
        <end position="192"/>
    </location>
</feature>
<keyword evidence="10" id="KW-1185">Reference proteome</keyword>
<evidence type="ECO:0000259" key="8">
    <source>
        <dbReference type="PROSITE" id="PS50928"/>
    </source>
</evidence>
<sequence length="304" mass="32679">MAVVTAMGSKARSRSRAGNGAFGGLPWVLPALILVVGMIYFSIGYTGWMSTLDWNGFILSPFESVGGENYARMVSDPVFWRALGHTAIFFVVTFTVQITLGFTFAALMHSRVHLAPVYKVIVFVPNVLAPATMAPVFRVIFDANGTLNNVLAEIGLHGLTRPWLAGDATAMAVVMLVTIWQWTGLTFILYYAAMSQIEPEVLEAARVDGAGNLRTLASIVWPACRGTTFALATLGVIGGLKTFDVPWLIAGGGPNHATEFLGTYIYQTMVEQKHFGYAAAISVALLVLAVAGGLLTTLRRKEDG</sequence>
<dbReference type="InterPro" id="IPR035906">
    <property type="entry name" value="MetI-like_sf"/>
</dbReference>
<dbReference type="Gene3D" id="1.10.3720.10">
    <property type="entry name" value="MetI-like"/>
    <property type="match status" value="1"/>
</dbReference>
<dbReference type="Pfam" id="PF00528">
    <property type="entry name" value="BPD_transp_1"/>
    <property type="match status" value="1"/>
</dbReference>
<dbReference type="RefSeq" id="WP_388001705.1">
    <property type="nucleotide sequence ID" value="NZ_JBHUEE010000001.1"/>
</dbReference>
<evidence type="ECO:0000256" key="5">
    <source>
        <dbReference type="ARBA" id="ARBA00022989"/>
    </source>
</evidence>
<comment type="similarity">
    <text evidence="7">Belongs to the binding-protein-dependent transport system permease family.</text>
</comment>
<feature type="transmembrane region" description="Helical" evidence="7">
    <location>
        <begin position="87"/>
        <end position="108"/>
    </location>
</feature>
<gene>
    <name evidence="9" type="ORF">ACFSE6_00265</name>
</gene>
<proteinExistence type="inferred from homology"/>
<name>A0ABW4KZG2_9MICO</name>
<evidence type="ECO:0000256" key="7">
    <source>
        <dbReference type="RuleBase" id="RU363032"/>
    </source>
</evidence>
<reference evidence="10" key="1">
    <citation type="journal article" date="2019" name="Int. J. Syst. Evol. Microbiol.">
        <title>The Global Catalogue of Microorganisms (GCM) 10K type strain sequencing project: providing services to taxonomists for standard genome sequencing and annotation.</title>
        <authorList>
            <consortium name="The Broad Institute Genomics Platform"/>
            <consortium name="The Broad Institute Genome Sequencing Center for Infectious Disease"/>
            <person name="Wu L."/>
            <person name="Ma J."/>
        </authorList>
    </citation>
    <scope>NUCLEOTIDE SEQUENCE [LARGE SCALE GENOMIC DNA]</scope>
    <source>
        <strain evidence="10">JCM 17130</strain>
    </source>
</reference>
<dbReference type="SUPFAM" id="SSF161098">
    <property type="entry name" value="MetI-like"/>
    <property type="match status" value="1"/>
</dbReference>
<comment type="caution">
    <text evidence="9">The sequence shown here is derived from an EMBL/GenBank/DDBJ whole genome shotgun (WGS) entry which is preliminary data.</text>
</comment>
<keyword evidence="5 7" id="KW-1133">Transmembrane helix</keyword>
<keyword evidence="4 7" id="KW-0812">Transmembrane</keyword>
<evidence type="ECO:0000256" key="4">
    <source>
        <dbReference type="ARBA" id="ARBA00022692"/>
    </source>
</evidence>
<evidence type="ECO:0000256" key="2">
    <source>
        <dbReference type="ARBA" id="ARBA00022448"/>
    </source>
</evidence>
<dbReference type="EMBL" id="JBHUEE010000001">
    <property type="protein sequence ID" value="MFD1716254.1"/>
    <property type="molecule type" value="Genomic_DNA"/>
</dbReference>
<dbReference type="InterPro" id="IPR000515">
    <property type="entry name" value="MetI-like"/>
</dbReference>
<evidence type="ECO:0000313" key="10">
    <source>
        <dbReference type="Proteomes" id="UP001597277"/>
    </source>
</evidence>
<keyword evidence="6 7" id="KW-0472">Membrane</keyword>
<dbReference type="PANTHER" id="PTHR30193:SF37">
    <property type="entry name" value="INNER MEMBRANE ABC TRANSPORTER PERMEASE PROTEIN YCJO"/>
    <property type="match status" value="1"/>
</dbReference>
<comment type="subcellular location">
    <subcellularLocation>
        <location evidence="1 7">Cell membrane</location>
        <topology evidence="1 7">Multi-pass membrane protein</topology>
    </subcellularLocation>
</comment>
<protein>
    <submittedName>
        <fullName evidence="9">Carbohydrate ABC transporter permease</fullName>
    </submittedName>
</protein>
<evidence type="ECO:0000256" key="1">
    <source>
        <dbReference type="ARBA" id="ARBA00004651"/>
    </source>
</evidence>
<feature type="transmembrane region" description="Helical" evidence="7">
    <location>
        <begin position="120"/>
        <end position="141"/>
    </location>
</feature>
<accession>A0ABW4KZG2</accession>
<feature type="transmembrane region" description="Helical" evidence="7">
    <location>
        <begin position="275"/>
        <end position="295"/>
    </location>
</feature>
<keyword evidence="3" id="KW-1003">Cell membrane</keyword>
<feature type="domain" description="ABC transmembrane type-1" evidence="8">
    <location>
        <begin position="83"/>
        <end position="296"/>
    </location>
</feature>
<dbReference type="PANTHER" id="PTHR30193">
    <property type="entry name" value="ABC TRANSPORTER PERMEASE PROTEIN"/>
    <property type="match status" value="1"/>
</dbReference>
<dbReference type="PROSITE" id="PS50928">
    <property type="entry name" value="ABC_TM1"/>
    <property type="match status" value="1"/>
</dbReference>
<evidence type="ECO:0000256" key="3">
    <source>
        <dbReference type="ARBA" id="ARBA00022475"/>
    </source>
</evidence>
<dbReference type="CDD" id="cd06261">
    <property type="entry name" value="TM_PBP2"/>
    <property type="match status" value="1"/>
</dbReference>
<evidence type="ECO:0000256" key="6">
    <source>
        <dbReference type="ARBA" id="ARBA00023136"/>
    </source>
</evidence>
<dbReference type="Proteomes" id="UP001597277">
    <property type="component" value="Unassembled WGS sequence"/>
</dbReference>